<keyword evidence="4" id="KW-1185">Reference proteome</keyword>
<dbReference type="InterPro" id="IPR053226">
    <property type="entry name" value="Pyrrolopyrazine_biosynth_F"/>
</dbReference>
<comment type="caution">
    <text evidence="3">The sequence shown here is derived from an EMBL/GenBank/DDBJ whole genome shotgun (WGS) entry which is preliminary data.</text>
</comment>
<dbReference type="EMBL" id="CAJVQA010000849">
    <property type="protein sequence ID" value="CAG8492753.1"/>
    <property type="molecule type" value="Genomic_DNA"/>
</dbReference>
<keyword evidence="1" id="KW-0812">Transmembrane</keyword>
<protein>
    <submittedName>
        <fullName evidence="3">5936_t:CDS:1</fullName>
    </submittedName>
</protein>
<evidence type="ECO:0000313" key="4">
    <source>
        <dbReference type="Proteomes" id="UP000789759"/>
    </source>
</evidence>
<dbReference type="SUPFAM" id="SSF52540">
    <property type="entry name" value="P-loop containing nucleoside triphosphate hydrolases"/>
    <property type="match status" value="1"/>
</dbReference>
<sequence>FPHNNSVKSLKSILFLLLLCNITVDGNRTLYSSSRNDFYKSFDVSSSYDGSLIIKVLDEQNRSKAIHALLQNGSTVYIDLGFVNKDIGRIFPLNKKFFFLLYDGDEKQATGIVIDWDKNIVKDSIFVANGTVANSSVNVVPDIRLTSFLVYSQNNKVINWIACNLPKQGDSNIDTITNGSFTLPDNSFLRSVFPNIDGSYGFIITEILYDNNNILNISMPNLFIYYKFIIPTTHQMSENFLLYYARNISNMLHISCSSSYSENGNVCMMTNLVENVQNNSLFVTYQIDFLSSGSVIRLQSHSIQSVNTGLNTYNSSVFDIHPLFYGGSIVTSWIVGNNNTNGITSQKRDTTTFAAPININNEGVPISLFISHMTAKIISPNGSEVNWDLDNIGTTRDTRFIVMRNNTCILVAIYEPNRWDIFSTNLPKFREDLGYENPNIISTYPNISDIISPFIDSFWIVFSNRISKSLNNITVYQTDTITNLFKPRKLFSRNSESCNILNNRLSCNVSSSIFNQWNSTYMIAMDNNFVKFSSTNEPIIGIEEDKWIITTIPRPTPEMYSDSAIGILRLTPDGTKKLLLSDRSEFFKHFQQELIESIPTSSERIRLTNQIQYDPSVPSQYLVQIEIVSTKDPYQDTVSQIIKYLTELIKDKDTIIYMNNHTKYLDSSFGLVINLNLWDEIKLKLLGLLIGIIILTAITLWAHYKSPEKMERMFHGYIFPGADVALFEFLTSKFAGLEIFNTPFSNITINWIYWATIINTLIEDIPQLVVQRPFLQRPQEFHVIHEPFVPIGHAYMTNNQEFLNKIPLPKPTDPITFVHHFSPTLNEILAPHYYNDYKTHILRVFVKDLATIFLHASEGNPLQSKEILSKFKHTFLIRNPEKSVKSYYKAAIATYKVWDEAGVPNFERVKLFSSNKIGLKESRILYDLIKNVTEEEIALVDADDLIREPKKILKKYCEMIDVKFTKEMLEWKSERVEIWDSKMSGLYYVQDLNYLWHKNAMQSTGFDKTINNEEEIEYPQYVYDIIDENKPHYEYLFQYRIKI</sequence>
<proteinExistence type="predicted"/>
<keyword evidence="2" id="KW-0732">Signal</keyword>
<accession>A0A9N8WRX9</accession>
<keyword evidence="1" id="KW-1133">Transmembrane helix</keyword>
<organism evidence="3 4">
    <name type="scientific">Cetraspora pellucida</name>
    <dbReference type="NCBI Taxonomy" id="1433469"/>
    <lineage>
        <taxon>Eukaryota</taxon>
        <taxon>Fungi</taxon>
        <taxon>Fungi incertae sedis</taxon>
        <taxon>Mucoromycota</taxon>
        <taxon>Glomeromycotina</taxon>
        <taxon>Glomeromycetes</taxon>
        <taxon>Diversisporales</taxon>
        <taxon>Gigasporaceae</taxon>
        <taxon>Cetraspora</taxon>
    </lineage>
</organism>
<dbReference type="PANTHER" id="PTHR48419">
    <property type="entry name" value="SULFOTRANSFERASE DOMAIN-CONTAINING PROTEIN"/>
    <property type="match status" value="1"/>
</dbReference>
<dbReference type="Proteomes" id="UP000789759">
    <property type="component" value="Unassembled WGS sequence"/>
</dbReference>
<evidence type="ECO:0000256" key="1">
    <source>
        <dbReference type="SAM" id="Phobius"/>
    </source>
</evidence>
<feature type="transmembrane region" description="Helical" evidence="1">
    <location>
        <begin position="685"/>
        <end position="704"/>
    </location>
</feature>
<feature type="signal peptide" evidence="2">
    <location>
        <begin position="1"/>
        <end position="26"/>
    </location>
</feature>
<evidence type="ECO:0000313" key="3">
    <source>
        <dbReference type="EMBL" id="CAG8492753.1"/>
    </source>
</evidence>
<gene>
    <name evidence="3" type="ORF">CPELLU_LOCUS2061</name>
</gene>
<dbReference type="PANTHER" id="PTHR48419:SF1">
    <property type="entry name" value="SULFOTRANSFERASE DOMAIN-CONTAINING PROTEIN"/>
    <property type="match status" value="1"/>
</dbReference>
<dbReference type="AlphaFoldDB" id="A0A9N8WRX9"/>
<feature type="chain" id="PRO_5040214843" evidence="2">
    <location>
        <begin position="27"/>
        <end position="1043"/>
    </location>
</feature>
<feature type="non-terminal residue" evidence="3">
    <location>
        <position position="1"/>
    </location>
</feature>
<keyword evidence="1" id="KW-0472">Membrane</keyword>
<reference evidence="3" key="1">
    <citation type="submission" date="2021-06" db="EMBL/GenBank/DDBJ databases">
        <authorList>
            <person name="Kallberg Y."/>
            <person name="Tangrot J."/>
            <person name="Rosling A."/>
        </authorList>
    </citation>
    <scope>NUCLEOTIDE SEQUENCE</scope>
    <source>
        <strain evidence="3">FL966</strain>
    </source>
</reference>
<dbReference type="InterPro" id="IPR027417">
    <property type="entry name" value="P-loop_NTPase"/>
</dbReference>
<name>A0A9N8WRX9_9GLOM</name>
<evidence type="ECO:0000256" key="2">
    <source>
        <dbReference type="SAM" id="SignalP"/>
    </source>
</evidence>
<dbReference type="OrthoDB" id="2447233at2759"/>
<dbReference type="Gene3D" id="3.40.50.300">
    <property type="entry name" value="P-loop containing nucleotide triphosphate hydrolases"/>
    <property type="match status" value="1"/>
</dbReference>